<evidence type="ECO:0000313" key="1">
    <source>
        <dbReference type="EMBL" id="SHH92260.1"/>
    </source>
</evidence>
<dbReference type="Pfam" id="PF13618">
    <property type="entry name" value="Gluconate_2-dh3"/>
    <property type="match status" value="1"/>
</dbReference>
<dbReference type="Proteomes" id="UP000184212">
    <property type="component" value="Unassembled WGS sequence"/>
</dbReference>
<dbReference type="PROSITE" id="PS51257">
    <property type="entry name" value="PROKAR_LIPOPROTEIN"/>
    <property type="match status" value="1"/>
</dbReference>
<accession>A0A1M5WXN3</accession>
<gene>
    <name evidence="1" type="ORF">SAMN04488109_6118</name>
</gene>
<dbReference type="STRING" id="947013.SAMN04488109_6118"/>
<organism evidence="1 2">
    <name type="scientific">Chryseolinea serpens</name>
    <dbReference type="NCBI Taxonomy" id="947013"/>
    <lineage>
        <taxon>Bacteria</taxon>
        <taxon>Pseudomonadati</taxon>
        <taxon>Bacteroidota</taxon>
        <taxon>Cytophagia</taxon>
        <taxon>Cytophagales</taxon>
        <taxon>Fulvivirgaceae</taxon>
        <taxon>Chryseolinea</taxon>
    </lineage>
</organism>
<name>A0A1M5WXN3_9BACT</name>
<dbReference type="EMBL" id="FQWQ01000005">
    <property type="protein sequence ID" value="SHH92260.1"/>
    <property type="molecule type" value="Genomic_DNA"/>
</dbReference>
<keyword evidence="2" id="KW-1185">Reference proteome</keyword>
<reference evidence="1 2" key="1">
    <citation type="submission" date="2016-11" db="EMBL/GenBank/DDBJ databases">
        <authorList>
            <person name="Jaros S."/>
            <person name="Januszkiewicz K."/>
            <person name="Wedrychowicz H."/>
        </authorList>
    </citation>
    <scope>NUCLEOTIDE SEQUENCE [LARGE SCALE GENOMIC DNA]</scope>
    <source>
        <strain evidence="1 2">DSM 24574</strain>
    </source>
</reference>
<dbReference type="RefSeq" id="WP_073142188.1">
    <property type="nucleotide sequence ID" value="NZ_FQWQ01000005.1"/>
</dbReference>
<protein>
    <submittedName>
        <fullName evidence="1">Gluconate 2-dehydrogenase subunit 3</fullName>
    </submittedName>
</protein>
<dbReference type="InterPro" id="IPR027056">
    <property type="entry name" value="Gluconate_2DH_su3"/>
</dbReference>
<evidence type="ECO:0000313" key="2">
    <source>
        <dbReference type="Proteomes" id="UP000184212"/>
    </source>
</evidence>
<dbReference type="AlphaFoldDB" id="A0A1M5WXN3"/>
<proteinExistence type="predicted"/>
<dbReference type="OrthoDB" id="6385145at2"/>
<sequence length="188" mass="20634">MNRREALAATARVLGGSIVGAQIFLTACKTPEKKREPFSPDDIAFLDAVGEVIIPTTTDSPGAKAARIGDFMRVIVTDCYSDAEHKIFVDGMATLKALSQKKYDKDFIKLSGEEQNTLLSAVNKEAKAYASTKREADPEHYFTLIKQLTTWGYFTSEPGATKALNYLPVPGRFEGCVPYTEGEKAWAL</sequence>